<gene>
    <name evidence="1" type="ORF">FG383_10465</name>
</gene>
<dbReference type="EMBL" id="VDGG01000018">
    <property type="protein sequence ID" value="TQR14735.1"/>
    <property type="molecule type" value="Genomic_DNA"/>
</dbReference>
<keyword evidence="2" id="KW-1185">Reference proteome</keyword>
<organism evidence="1 2">
    <name type="scientific">Psychrobacillus soli</name>
    <dbReference type="NCBI Taxonomy" id="1543965"/>
    <lineage>
        <taxon>Bacteria</taxon>
        <taxon>Bacillati</taxon>
        <taxon>Bacillota</taxon>
        <taxon>Bacilli</taxon>
        <taxon>Bacillales</taxon>
        <taxon>Bacillaceae</taxon>
        <taxon>Psychrobacillus</taxon>
    </lineage>
</organism>
<name>A0A544TB95_9BACI</name>
<evidence type="ECO:0000313" key="2">
    <source>
        <dbReference type="Proteomes" id="UP000318937"/>
    </source>
</evidence>
<dbReference type="AlphaFoldDB" id="A0A544TB95"/>
<accession>A0A544TB95</accession>
<dbReference type="OrthoDB" id="2679147at2"/>
<evidence type="ECO:0000313" key="1">
    <source>
        <dbReference type="EMBL" id="TQR14735.1"/>
    </source>
</evidence>
<protein>
    <submittedName>
        <fullName evidence="1">Uncharacterized protein</fullName>
    </submittedName>
</protein>
<sequence>MNAVDVWESLLVESLEKPIELKTKTGLNFKLVSNGKILTVYESEMVPSSTLKSPRTIYKDNFIKVCPYYERWMAGEKGISKEITAITGNSVYIMAAVSYQIDQR</sequence>
<dbReference type="Proteomes" id="UP000318937">
    <property type="component" value="Unassembled WGS sequence"/>
</dbReference>
<reference evidence="1 2" key="1">
    <citation type="submission" date="2019-05" db="EMBL/GenBank/DDBJ databases">
        <title>Psychrobacillus vulpis sp. nov., a new species isolated from feces of a red fox that inhabits in The Tablas de Daimiel Natural Park, Albacete, Spain.</title>
        <authorList>
            <person name="Rodriguez M."/>
            <person name="Reina J.C."/>
            <person name="Bejar V."/>
            <person name="Llamas I."/>
        </authorList>
    </citation>
    <scope>NUCLEOTIDE SEQUENCE [LARGE SCALE GENOMIC DNA]</scope>
    <source>
        <strain evidence="1 2">NHI-2</strain>
    </source>
</reference>
<comment type="caution">
    <text evidence="1">The sequence shown here is derived from an EMBL/GenBank/DDBJ whole genome shotgun (WGS) entry which is preliminary data.</text>
</comment>
<dbReference type="RefSeq" id="WP_142607351.1">
    <property type="nucleotide sequence ID" value="NZ_VDGG01000018.1"/>
</dbReference>
<proteinExistence type="predicted"/>